<sequence length="903" mass="97109">MKNKILYNLSLSIIACAVLAGCGSDDKDEVPTVSVASAVSLKESRTTTIAATADDDDDTITYSWTQLSGPTLTLTNTTTATVGVTAPAVSADAAAVLRITVTDKGNQTASADVTVNVANNQFPTVTATFGSAAEKSSVSLAATAADTDGTVTTYNWVQTSGDPVTLTGADTATLSFTAPSVTEDTPLGFSLTVTDDDEEATLVEGVVTITPVKTSFTVTGTVSEAAFANATIRGTLAGQTFTATADATGTFSLPMQADDDETNLFADIRASSVTTTGLQYYKFVPSLTADATQAVAGSLTTRLSSAVAALFDVRPMAEGDSPNTVSINAVSTALYSLIVAANGGTAPINLDSFTLVEKSVSPDELIEAAAVVKLITQGGVFALPEGVTNVLELLTNTQAYNDYVAAAEAQDPNIITDTIDEIIADPELTPPVDATSLASAYFEIYPAATGFLSRGGNKFNFNSDGTGSEVFNSGIHQFEWTLTEGKVDITYSGETSTTYFPTVVVGLFGLTQEQVNQLYDARYFQVEAKQTPLTASLTRIIQGEKTDTYRVVETGTRAMVPVTLPGGVVIAPDPVSYESTEDQLLRNADKLGDVKFVAEDLDGEWLFEHYYYAGEEGFGYSDMFADIFDINPDGTGVALENDKPFTWELDDKGLFVVTFEDGSYSEIMKLDQLGTDIQVFSASYDAEGTLIAADADYALKLDGSDFSTYDQSNPEDMYWQTTINQWVKSAWDEDTLLWDDGFAYFGWQFLEDGTGYQMGSSMTSPPDFEPVFNTSLSWDEEVISEDESIMSINRRMCPDDQTQVCTQRQWRLLKSTDGILGSRIYVFEVQDQRFDSTSPWYITTGIGPRLNIYEEITFDYWNETAITEEVAVSGLAKGISFTSSKKSIARTVLEPNQKPQLGL</sequence>
<comment type="caution">
    <text evidence="2">The sequence shown here is derived from an EMBL/GenBank/DDBJ whole genome shotgun (WGS) entry which is preliminary data.</text>
</comment>
<dbReference type="Gene3D" id="2.60.40.10">
    <property type="entry name" value="Immunoglobulins"/>
    <property type="match status" value="1"/>
</dbReference>
<evidence type="ECO:0000313" key="2">
    <source>
        <dbReference type="EMBL" id="TXK80476.1"/>
    </source>
</evidence>
<name>A0A5C8LT28_9GAMM</name>
<dbReference type="AlphaFoldDB" id="A0A5C8LT28"/>
<dbReference type="OrthoDB" id="369088at2"/>
<keyword evidence="1" id="KW-0732">Signal</keyword>
<evidence type="ECO:0000313" key="3">
    <source>
        <dbReference type="Proteomes" id="UP000321814"/>
    </source>
</evidence>
<feature type="signal peptide" evidence="1">
    <location>
        <begin position="1"/>
        <end position="20"/>
    </location>
</feature>
<dbReference type="EMBL" id="VRLR01000006">
    <property type="protein sequence ID" value="TXK80476.1"/>
    <property type="molecule type" value="Genomic_DNA"/>
</dbReference>
<evidence type="ECO:0000256" key="1">
    <source>
        <dbReference type="SAM" id="SignalP"/>
    </source>
</evidence>
<proteinExistence type="predicted"/>
<dbReference type="Pfam" id="PF22352">
    <property type="entry name" value="K319L-like_PKD"/>
    <property type="match status" value="2"/>
</dbReference>
<dbReference type="PROSITE" id="PS51257">
    <property type="entry name" value="PROKAR_LIPOPROTEIN"/>
    <property type="match status" value="1"/>
</dbReference>
<feature type="chain" id="PRO_5022963988" evidence="1">
    <location>
        <begin position="21"/>
        <end position="903"/>
    </location>
</feature>
<gene>
    <name evidence="2" type="ORF">FU839_10970</name>
</gene>
<protein>
    <submittedName>
        <fullName evidence="2">Uncharacterized protein</fullName>
    </submittedName>
</protein>
<dbReference type="Gene3D" id="2.60.40.3010">
    <property type="match status" value="1"/>
</dbReference>
<keyword evidence="3" id="KW-1185">Reference proteome</keyword>
<dbReference type="InterPro" id="IPR013783">
    <property type="entry name" value="Ig-like_fold"/>
</dbReference>
<dbReference type="Proteomes" id="UP000321814">
    <property type="component" value="Unassembled WGS sequence"/>
</dbReference>
<reference evidence="2 3" key="1">
    <citation type="submission" date="2019-08" db="EMBL/GenBank/DDBJ databases">
        <title>Draft genome analysis of Rheinheimera tangshanensis isolated from the roots of fresh rice plants (Oryza sativa).</title>
        <authorList>
            <person name="Yu Q."/>
            <person name="Qi Y."/>
            <person name="Zhang H."/>
            <person name="Pu J."/>
        </authorList>
    </citation>
    <scope>NUCLEOTIDE SEQUENCE [LARGE SCALE GENOMIC DNA]</scope>
    <source>
        <strain evidence="2 3">JA3-B52</strain>
    </source>
</reference>
<accession>A0A5C8LT28</accession>
<organism evidence="2 3">
    <name type="scientific">Rheinheimera tangshanensis</name>
    <dbReference type="NCBI Taxonomy" id="400153"/>
    <lineage>
        <taxon>Bacteria</taxon>
        <taxon>Pseudomonadati</taxon>
        <taxon>Pseudomonadota</taxon>
        <taxon>Gammaproteobacteria</taxon>
        <taxon>Chromatiales</taxon>
        <taxon>Chromatiaceae</taxon>
        <taxon>Rheinheimera</taxon>
    </lineage>
</organism>
<dbReference type="RefSeq" id="WP_147904383.1">
    <property type="nucleotide sequence ID" value="NZ_BAAAGC010000010.1"/>
</dbReference>